<accession>A0A1F5LLP2</accession>
<dbReference type="InterPro" id="IPR036390">
    <property type="entry name" value="WH_DNA-bd_sf"/>
</dbReference>
<dbReference type="EMBL" id="LXJU01000006">
    <property type="protein sequence ID" value="OGE54133.1"/>
    <property type="molecule type" value="Genomic_DNA"/>
</dbReference>
<dbReference type="Gene3D" id="1.25.40.570">
    <property type="match status" value="1"/>
</dbReference>
<evidence type="ECO:0000256" key="5">
    <source>
        <dbReference type="ARBA" id="ARBA00022490"/>
    </source>
</evidence>
<evidence type="ECO:0000256" key="2">
    <source>
        <dbReference type="ARBA" id="ARBA00004496"/>
    </source>
</evidence>
<dbReference type="Gene3D" id="3.40.50.150">
    <property type="entry name" value="Vaccinia Virus protein VP39"/>
    <property type="match status" value="1"/>
</dbReference>
<name>A0A1F5LLP2_PENAI</name>
<evidence type="ECO:0000259" key="10">
    <source>
        <dbReference type="PROSITE" id="PS50250"/>
    </source>
</evidence>
<dbReference type="PROSITE" id="PS50250">
    <property type="entry name" value="PCI"/>
    <property type="match status" value="1"/>
</dbReference>
<sequence length="1005" mass="112406">MDTSFPDASGRSQADALASVAAADSNARASSAAGQSALRVKVDDAPKFDLETYISNYSGRTRYDRLYLIGTCSTVLSIDALKAAIAEAKSSKDVSRYEKAVRALAEVAPTDPSASLDNAWIQSTQRYVRTQTERLEHELRGYKNNLIKESIRMGNEDLGNHYHQTGDLPAATKAYARMRDYCTAPNHITSMLFKMVNVAAERGDWVSMQSSVSRLRNSQSKPEDAAKNESKISAAYALSQMRQQAFLEAANVFLTIQPDLGDNYNELITPNDVAVYGGILSLATMTREELQRNVLDNTSFRNFLELEPHIRRAIAFFCNFKFRPCLDILEAYRSDYLLDLHLQPYLETLYKRIRTKSIKQYMVPFSSVSLESMAKIFAPEVIGGEARPAGLSSPFVQELITLIQEGVLDARIDLEKGLLVSNQVDARTEVQRTTLQSLQEFNQEAHWRMMRAAFLQAGLEPLSQDRFLDMLCLCVYPLCSDDLGREIDWSVDLTLPSISTILSGYNDPGDSISTCMRPPPRPENVPQSTLVLIPSIPDTFPVPPACVPSKRTFAETDAAMEESSRATARLSPTLRVVKSMIRESVDTREPDRYEGGLKKHIESQLAPIQEETEESAPRPTSIPTDRFDGTMGWAYPPSSSIVREASSSSSSSTSSTSHPASTIPPIVPSIMADHPDALNGETDDTSSLASSDDASVFDQYSDSSSYTASLLSNVQNYRYENGRRYHSYREGHYVLPNDEQEQDRQDLLHHVRNLVLNGQLYRAPLGDNIQRVLDVGTGTGIWAIDYADSFPSAEVIGTDLSPIQPSWVPPNLRFIVDDAESSWLYSRNRPFDFIHARDLGGAITDWPRLIRQSYENLRPGGWLELQEFEVTLRADDDSMRLAPTLCDFIGRLHSASEAFGRPMNIAEGHRQRLIEAGFQDVRDDVYKVISSPWAEDPVQKEIGRYNQCSLLMAVESYSLALFTRVLGWSNEDTQVFLAGVRRDIKNPAVHSYCYMHVVFGRKPNY</sequence>
<dbReference type="SUPFAM" id="SSF53335">
    <property type="entry name" value="S-adenosyl-L-methionine-dependent methyltransferases"/>
    <property type="match status" value="1"/>
</dbReference>
<dbReference type="InterPro" id="IPR000717">
    <property type="entry name" value="PCI_dom"/>
</dbReference>
<dbReference type="GO" id="GO:0008180">
    <property type="term" value="C:COP9 signalosome"/>
    <property type="evidence" value="ECO:0007669"/>
    <property type="project" value="UniProtKB-KW"/>
</dbReference>
<organism evidence="11 12">
    <name type="scientific">Penicillium arizonense</name>
    <dbReference type="NCBI Taxonomy" id="1835702"/>
    <lineage>
        <taxon>Eukaryota</taxon>
        <taxon>Fungi</taxon>
        <taxon>Dikarya</taxon>
        <taxon>Ascomycota</taxon>
        <taxon>Pezizomycotina</taxon>
        <taxon>Eurotiomycetes</taxon>
        <taxon>Eurotiomycetidae</taxon>
        <taxon>Eurotiales</taxon>
        <taxon>Aspergillaceae</taxon>
        <taxon>Penicillium</taxon>
    </lineage>
</organism>
<dbReference type="InterPro" id="IPR045135">
    <property type="entry name" value="Rpn7_N"/>
</dbReference>
<feature type="compositionally biased region" description="Basic and acidic residues" evidence="9">
    <location>
        <begin position="586"/>
        <end position="602"/>
    </location>
</feature>
<dbReference type="GO" id="GO:0005737">
    <property type="term" value="C:cytoplasm"/>
    <property type="evidence" value="ECO:0007669"/>
    <property type="project" value="UniProtKB-SubCell"/>
</dbReference>
<comment type="subunit">
    <text evidence="4">Component of the COP9 signalosome (CSN) complex.</text>
</comment>
<dbReference type="Pfam" id="PF01399">
    <property type="entry name" value="PCI"/>
    <property type="match status" value="1"/>
</dbReference>
<evidence type="ECO:0000256" key="4">
    <source>
        <dbReference type="ARBA" id="ARBA00011098"/>
    </source>
</evidence>
<dbReference type="Pfam" id="PF13489">
    <property type="entry name" value="Methyltransf_23"/>
    <property type="match status" value="1"/>
</dbReference>
<evidence type="ECO:0000313" key="11">
    <source>
        <dbReference type="EMBL" id="OGE54133.1"/>
    </source>
</evidence>
<keyword evidence="12" id="KW-1185">Reference proteome</keyword>
<dbReference type="CDD" id="cd02440">
    <property type="entry name" value="AdoMet_MTases"/>
    <property type="match status" value="1"/>
</dbReference>
<proteinExistence type="inferred from homology"/>
<evidence type="ECO:0000256" key="8">
    <source>
        <dbReference type="ARBA" id="ARBA00067814"/>
    </source>
</evidence>
<evidence type="ECO:0000256" key="9">
    <source>
        <dbReference type="SAM" id="MobiDB-lite"/>
    </source>
</evidence>
<gene>
    <name evidence="11" type="ORF">PENARI_c006G11357</name>
</gene>
<keyword evidence="6" id="KW-0736">Signalosome</keyword>
<keyword evidence="7" id="KW-0539">Nucleus</keyword>
<evidence type="ECO:0000256" key="1">
    <source>
        <dbReference type="ARBA" id="ARBA00004123"/>
    </source>
</evidence>
<evidence type="ECO:0000256" key="7">
    <source>
        <dbReference type="ARBA" id="ARBA00023242"/>
    </source>
</evidence>
<evidence type="ECO:0000256" key="6">
    <source>
        <dbReference type="ARBA" id="ARBA00022790"/>
    </source>
</evidence>
<dbReference type="InterPro" id="IPR029063">
    <property type="entry name" value="SAM-dependent_MTases_sf"/>
</dbReference>
<comment type="subcellular location">
    <subcellularLocation>
        <location evidence="2">Cytoplasm</location>
    </subcellularLocation>
    <subcellularLocation>
        <location evidence="1">Nucleus</location>
    </subcellularLocation>
</comment>
<dbReference type="GeneID" id="34575361"/>
<dbReference type="AlphaFoldDB" id="A0A1F5LLP2"/>
<comment type="caution">
    <text evidence="11">The sequence shown here is derived from an EMBL/GenBank/DDBJ whole genome shotgun (WGS) entry which is preliminary data.</text>
</comment>
<dbReference type="Proteomes" id="UP000177622">
    <property type="component" value="Unassembled WGS sequence"/>
</dbReference>
<dbReference type="PANTHER" id="PTHR14145">
    <property type="entry name" value="26S PROTESOME SUBUNIT 6"/>
    <property type="match status" value="1"/>
</dbReference>
<dbReference type="InterPro" id="IPR019585">
    <property type="entry name" value="Rpn7/CSN1"/>
</dbReference>
<dbReference type="SUPFAM" id="SSF46785">
    <property type="entry name" value="Winged helix' DNA-binding domain"/>
    <property type="match status" value="1"/>
</dbReference>
<dbReference type="RefSeq" id="XP_022489570.1">
    <property type="nucleotide sequence ID" value="XM_022630627.1"/>
</dbReference>
<dbReference type="SMART" id="SM00088">
    <property type="entry name" value="PINT"/>
    <property type="match status" value="1"/>
</dbReference>
<dbReference type="FunFam" id="1.25.40.570:FF:000022">
    <property type="entry name" value="COP9 signalosome complex subunit 1"/>
    <property type="match status" value="1"/>
</dbReference>
<reference evidence="11 12" key="1">
    <citation type="journal article" date="2016" name="Sci. Rep.">
        <title>Penicillium arizonense, a new, genome sequenced fungal species, reveals a high chemical diversity in secreted metabolites.</title>
        <authorList>
            <person name="Grijseels S."/>
            <person name="Nielsen J.C."/>
            <person name="Randelovic M."/>
            <person name="Nielsen J."/>
            <person name="Nielsen K.F."/>
            <person name="Workman M."/>
            <person name="Frisvad J.C."/>
        </authorList>
    </citation>
    <scope>NUCLEOTIDE SEQUENCE [LARGE SCALE GENOMIC DNA]</scope>
    <source>
        <strain evidence="11 12">CBS 141311</strain>
    </source>
</reference>
<dbReference type="OrthoDB" id="422427at2759"/>
<dbReference type="STRING" id="1835702.A0A1F5LLP2"/>
<evidence type="ECO:0000313" key="12">
    <source>
        <dbReference type="Proteomes" id="UP000177622"/>
    </source>
</evidence>
<feature type="compositionally biased region" description="Low complexity" evidence="9">
    <location>
        <begin position="636"/>
        <end position="664"/>
    </location>
</feature>
<evidence type="ECO:0000256" key="3">
    <source>
        <dbReference type="ARBA" id="ARBA00008793"/>
    </source>
</evidence>
<dbReference type="Pfam" id="PF10602">
    <property type="entry name" value="RPN7"/>
    <property type="match status" value="1"/>
</dbReference>
<protein>
    <recommendedName>
        <fullName evidence="8">COP9 signalosome complex subunit 1</fullName>
    </recommendedName>
</protein>
<feature type="domain" description="PCI" evidence="10">
    <location>
        <begin position="246"/>
        <end position="426"/>
    </location>
</feature>
<keyword evidence="5" id="KW-0963">Cytoplasm</keyword>
<comment type="similarity">
    <text evidence="3">Belongs to the CSN1 family.</text>
</comment>
<dbReference type="PANTHER" id="PTHR14145:SF2">
    <property type="entry name" value="COP9 SIGNALOSOME COMPLEX SUBUNIT 1"/>
    <property type="match status" value="1"/>
</dbReference>
<feature type="region of interest" description="Disordered" evidence="9">
    <location>
        <begin position="586"/>
        <end position="693"/>
    </location>
</feature>